<gene>
    <name evidence="1" type="ORF">ERS852450_02419</name>
</gene>
<accession>A0A174HTZ6</accession>
<dbReference type="EMBL" id="CYZL01000024">
    <property type="protein sequence ID" value="CUO78383.1"/>
    <property type="molecule type" value="Genomic_DNA"/>
</dbReference>
<dbReference type="RefSeq" id="WP_055299331.1">
    <property type="nucleotide sequence ID" value="NZ_BLYK01000073.1"/>
</dbReference>
<proteinExistence type="predicted"/>
<evidence type="ECO:0000313" key="1">
    <source>
        <dbReference type="EMBL" id="CUO78383.1"/>
    </source>
</evidence>
<organism evidence="1 2">
    <name type="scientific">Anaerobutyricum hallii</name>
    <dbReference type="NCBI Taxonomy" id="39488"/>
    <lineage>
        <taxon>Bacteria</taxon>
        <taxon>Bacillati</taxon>
        <taxon>Bacillota</taxon>
        <taxon>Clostridia</taxon>
        <taxon>Lachnospirales</taxon>
        <taxon>Lachnospiraceae</taxon>
        <taxon>Anaerobutyricum</taxon>
    </lineage>
</organism>
<dbReference type="AlphaFoldDB" id="A0A174HTZ6"/>
<protein>
    <submittedName>
        <fullName evidence="1">Uncharacterized protein</fullName>
    </submittedName>
</protein>
<evidence type="ECO:0000313" key="2">
    <source>
        <dbReference type="Proteomes" id="UP000095679"/>
    </source>
</evidence>
<sequence>MAKYITKENLPVFKYVNPVSMDFYEEAQNDLNTMLVYYKNIQDSLRQDKPEIFSEEEKVHMINLILKCRKYYPQSFFADGPGQQGILSKIKERVDAIDLANTQFIGEDIRIILGLCIRMLNIMTFTPILQGKVFDQSENHIYYPKLFLITDAFFIKRLSFRSMDFDDLFRLFPLENSFETYIQGKIRESKQGFHIRKIKQDEIAVSIWDRTCGCYAFSLIREGESSYLLVPTVSCGKKRDLKRCEHWKGNRKSCVEKYEDCPERRIQTAHAVLLCLQEYLVRKKKQQVTESKKRKKAPEKERTKDFQPEDMIAVFDYGENTLKKTMKFSGDGNSGIQKRPHIRTGHDRHLKNGKIVHVKGCVIHKDEYNGYLSADRVIS</sequence>
<reference evidence="1 2" key="1">
    <citation type="submission" date="2015-09" db="EMBL/GenBank/DDBJ databases">
        <authorList>
            <consortium name="Pathogen Informatics"/>
        </authorList>
    </citation>
    <scope>NUCLEOTIDE SEQUENCE [LARGE SCALE GENOMIC DNA]</scope>
    <source>
        <strain evidence="1 2">2789STDY5834835</strain>
    </source>
</reference>
<name>A0A174HTZ6_9FIRM</name>
<dbReference type="Proteomes" id="UP000095679">
    <property type="component" value="Unassembled WGS sequence"/>
</dbReference>